<dbReference type="PANTHER" id="PTHR37992:SF1">
    <property type="entry name" value="DUF1774-DOMAIN-CONTAINING PROTEIN"/>
    <property type="match status" value="1"/>
</dbReference>
<dbReference type="PANTHER" id="PTHR37992">
    <property type="entry name" value="EXPRESSED PROTEIN"/>
    <property type="match status" value="1"/>
</dbReference>
<gene>
    <name evidence="2" type="ORF">BJ508DRAFT_320845</name>
</gene>
<dbReference type="Pfam" id="PF08611">
    <property type="entry name" value="DUF1774"/>
    <property type="match status" value="1"/>
</dbReference>
<dbReference type="OrthoDB" id="3342455at2759"/>
<protein>
    <submittedName>
        <fullName evidence="2">DUF1774-domain-containing protein</fullName>
    </submittedName>
</protein>
<feature type="transmembrane region" description="Helical" evidence="1">
    <location>
        <begin position="66"/>
        <end position="87"/>
    </location>
</feature>
<feature type="transmembrane region" description="Helical" evidence="1">
    <location>
        <begin position="187"/>
        <end position="207"/>
    </location>
</feature>
<feature type="transmembrane region" description="Helical" evidence="1">
    <location>
        <begin position="157"/>
        <end position="175"/>
    </location>
</feature>
<organism evidence="2 3">
    <name type="scientific">Ascobolus immersus RN42</name>
    <dbReference type="NCBI Taxonomy" id="1160509"/>
    <lineage>
        <taxon>Eukaryota</taxon>
        <taxon>Fungi</taxon>
        <taxon>Dikarya</taxon>
        <taxon>Ascomycota</taxon>
        <taxon>Pezizomycotina</taxon>
        <taxon>Pezizomycetes</taxon>
        <taxon>Pezizales</taxon>
        <taxon>Ascobolaceae</taxon>
        <taxon>Ascobolus</taxon>
    </lineage>
</organism>
<keyword evidence="1" id="KW-0812">Transmembrane</keyword>
<keyword evidence="3" id="KW-1185">Reference proteome</keyword>
<evidence type="ECO:0000313" key="2">
    <source>
        <dbReference type="EMBL" id="RPA87859.1"/>
    </source>
</evidence>
<keyword evidence="1" id="KW-0472">Membrane</keyword>
<evidence type="ECO:0000256" key="1">
    <source>
        <dbReference type="SAM" id="Phobius"/>
    </source>
</evidence>
<dbReference type="EMBL" id="ML119646">
    <property type="protein sequence ID" value="RPA87859.1"/>
    <property type="molecule type" value="Genomic_DNA"/>
</dbReference>
<reference evidence="2 3" key="1">
    <citation type="journal article" date="2018" name="Nat. Ecol. Evol.">
        <title>Pezizomycetes genomes reveal the molecular basis of ectomycorrhizal truffle lifestyle.</title>
        <authorList>
            <person name="Murat C."/>
            <person name="Payen T."/>
            <person name="Noel B."/>
            <person name="Kuo A."/>
            <person name="Morin E."/>
            <person name="Chen J."/>
            <person name="Kohler A."/>
            <person name="Krizsan K."/>
            <person name="Balestrini R."/>
            <person name="Da Silva C."/>
            <person name="Montanini B."/>
            <person name="Hainaut M."/>
            <person name="Levati E."/>
            <person name="Barry K.W."/>
            <person name="Belfiori B."/>
            <person name="Cichocki N."/>
            <person name="Clum A."/>
            <person name="Dockter R.B."/>
            <person name="Fauchery L."/>
            <person name="Guy J."/>
            <person name="Iotti M."/>
            <person name="Le Tacon F."/>
            <person name="Lindquist E.A."/>
            <person name="Lipzen A."/>
            <person name="Malagnac F."/>
            <person name="Mello A."/>
            <person name="Molinier V."/>
            <person name="Miyauchi S."/>
            <person name="Poulain J."/>
            <person name="Riccioni C."/>
            <person name="Rubini A."/>
            <person name="Sitrit Y."/>
            <person name="Splivallo R."/>
            <person name="Traeger S."/>
            <person name="Wang M."/>
            <person name="Zifcakova L."/>
            <person name="Wipf D."/>
            <person name="Zambonelli A."/>
            <person name="Paolocci F."/>
            <person name="Nowrousian M."/>
            <person name="Ottonello S."/>
            <person name="Baldrian P."/>
            <person name="Spatafora J.W."/>
            <person name="Henrissat B."/>
            <person name="Nagy L.G."/>
            <person name="Aury J.M."/>
            <person name="Wincker P."/>
            <person name="Grigoriev I.V."/>
            <person name="Bonfante P."/>
            <person name="Martin F.M."/>
        </authorList>
    </citation>
    <scope>NUCLEOTIDE SEQUENCE [LARGE SCALE GENOMIC DNA]</scope>
    <source>
        <strain evidence="2 3">RN42</strain>
    </source>
</reference>
<feature type="transmembrane region" description="Helical" evidence="1">
    <location>
        <begin position="235"/>
        <end position="255"/>
    </location>
</feature>
<dbReference type="Proteomes" id="UP000275078">
    <property type="component" value="Unassembled WGS sequence"/>
</dbReference>
<sequence length="276" mass="31494">MAFANPFSKDSDVHYKNLKTYRVLTLLSFLFSMIVNLYYSAAIPFVKHSIHSTWSQSDAHPTPFTINHIFVAIFWVYLWLNQAGYIWHLYASSEDLRKTASGVGSHFIVFNILQGIWAFLWVNGHFWWSEAVLVLNFVQQCSLYFRQPTTPRYIHMSAVSLPIVWLFFAVLWNGAVMVHCHDLACRIVANVAVWGIAVYAGFFLMVYQDYSIGFGTAFLAAGLGVAQFFTKLFALQWIFAFTIMSLVFVATLLTISPAGERIKSTDRERAPLLQEA</sequence>
<proteinExistence type="predicted"/>
<accession>A0A3N4IPJ4</accession>
<name>A0A3N4IPJ4_ASCIM</name>
<dbReference type="AlphaFoldDB" id="A0A3N4IPJ4"/>
<dbReference type="STRING" id="1160509.A0A3N4IPJ4"/>
<keyword evidence="1" id="KW-1133">Transmembrane helix</keyword>
<dbReference type="InterPro" id="IPR013920">
    <property type="entry name" value="DUF1774_fun"/>
</dbReference>
<feature type="transmembrane region" description="Helical" evidence="1">
    <location>
        <begin position="99"/>
        <end position="120"/>
    </location>
</feature>
<evidence type="ECO:0000313" key="3">
    <source>
        <dbReference type="Proteomes" id="UP000275078"/>
    </source>
</evidence>
<feature type="transmembrane region" description="Helical" evidence="1">
    <location>
        <begin position="21"/>
        <end position="46"/>
    </location>
</feature>